<dbReference type="AlphaFoldDB" id="A0A1A9KKW3"/>
<sequence>MSTATPSETERQAIRAAAQWYARLYSGHASDADRNAWQHWYAASAEHQRAWARVEQVRQQFARVPGQLAGPTLGARALSRRQMLGGLGSLALGLPLAWLAWRDTPWQTWLADYRSAVGERREVTLADGSSLTLNTDSAVDVLFDPRQRLLRLLRGEIFVSTAPDPSGSARPFRVETPQGRILALGTRFSVRLLDGRTRVAVLDKAVEVRPQAAPQRSRILHGGEQLDLDALELGQLRHNDANTAAWLAGSLIAVDRPLGELLEELSRYRSGVLHCDPRVAGLKVSGNFPIGDTDLALAALESGFDLRIVRHTRFWVSVQPRA</sequence>
<proteinExistence type="predicted"/>
<dbReference type="Pfam" id="PF04773">
    <property type="entry name" value="FecR"/>
    <property type="match status" value="1"/>
</dbReference>
<dbReference type="GO" id="GO:0016989">
    <property type="term" value="F:sigma factor antagonist activity"/>
    <property type="evidence" value="ECO:0007669"/>
    <property type="project" value="TreeGrafter"/>
</dbReference>
<dbReference type="EMBL" id="CP015878">
    <property type="protein sequence ID" value="ANI17593.1"/>
    <property type="molecule type" value="Genomic_DNA"/>
</dbReference>
<accession>A0A1A9KKW3</accession>
<evidence type="ECO:0000313" key="4">
    <source>
        <dbReference type="Proteomes" id="UP000077748"/>
    </source>
</evidence>
<dbReference type="PIRSF" id="PIRSF018266">
    <property type="entry name" value="FecR"/>
    <property type="match status" value="1"/>
</dbReference>
<dbReference type="Gene3D" id="2.60.120.1440">
    <property type="match status" value="1"/>
</dbReference>
<feature type="domain" description="FecR N-terminal" evidence="2">
    <location>
        <begin position="15"/>
        <end position="57"/>
    </location>
</feature>
<dbReference type="PANTHER" id="PTHR30273">
    <property type="entry name" value="PERIPLASMIC SIGNAL SENSOR AND SIGMA FACTOR ACTIVATOR FECR-RELATED"/>
    <property type="match status" value="1"/>
</dbReference>
<dbReference type="InterPro" id="IPR032623">
    <property type="entry name" value="FecR_N"/>
</dbReference>
<dbReference type="RefSeq" id="WP_064584496.1">
    <property type="nucleotide sequence ID" value="NZ_CP015878.1"/>
</dbReference>
<dbReference type="PANTHER" id="PTHR30273:SF2">
    <property type="entry name" value="PROTEIN FECR"/>
    <property type="match status" value="1"/>
</dbReference>
<reference evidence="3 4" key="1">
    <citation type="submission" date="2016-05" db="EMBL/GenBank/DDBJ databases">
        <title>Genome Sequence of Pseudomonas citronellolis Strain SJTE-3, an Estrogens and Persistent Organic Pollutants degradation strain.</title>
        <authorList>
            <person name="Liang R."/>
        </authorList>
    </citation>
    <scope>NUCLEOTIDE SEQUENCE [LARGE SCALE GENOMIC DNA]</scope>
    <source>
        <strain evidence="3 4">SJTE-3</strain>
    </source>
</reference>
<name>A0A1A9KKW3_9PSED</name>
<dbReference type="Pfam" id="PF16220">
    <property type="entry name" value="DUF4880"/>
    <property type="match status" value="1"/>
</dbReference>
<dbReference type="InterPro" id="IPR012373">
    <property type="entry name" value="Ferrdict_sens_TM"/>
</dbReference>
<dbReference type="Proteomes" id="UP000077748">
    <property type="component" value="Chromosome"/>
</dbReference>
<protein>
    <submittedName>
        <fullName evidence="3">Iron dicitrate transport regulator FecR</fullName>
    </submittedName>
</protein>
<feature type="domain" description="FecR protein" evidence="1">
    <location>
        <begin position="112"/>
        <end position="206"/>
    </location>
</feature>
<gene>
    <name evidence="3" type="ORF">A9C11_27995</name>
</gene>
<evidence type="ECO:0000313" key="3">
    <source>
        <dbReference type="EMBL" id="ANI17593.1"/>
    </source>
</evidence>
<dbReference type="InterPro" id="IPR006860">
    <property type="entry name" value="FecR"/>
</dbReference>
<evidence type="ECO:0000259" key="2">
    <source>
        <dbReference type="Pfam" id="PF16220"/>
    </source>
</evidence>
<evidence type="ECO:0000259" key="1">
    <source>
        <dbReference type="Pfam" id="PF04773"/>
    </source>
</evidence>
<organism evidence="3 4">
    <name type="scientific">Pseudomonas citronellolis</name>
    <dbReference type="NCBI Taxonomy" id="53408"/>
    <lineage>
        <taxon>Bacteria</taxon>
        <taxon>Pseudomonadati</taxon>
        <taxon>Pseudomonadota</taxon>
        <taxon>Gammaproteobacteria</taxon>
        <taxon>Pseudomonadales</taxon>
        <taxon>Pseudomonadaceae</taxon>
        <taxon>Pseudomonas</taxon>
    </lineage>
</organism>